<accession>A0ABV5EXR2</accession>
<dbReference type="InterPro" id="IPR029044">
    <property type="entry name" value="Nucleotide-diphossugar_trans"/>
</dbReference>
<dbReference type="Gene3D" id="3.90.550.10">
    <property type="entry name" value="Spore Coat Polysaccharide Biosynthesis Protein SpsA, Chain A"/>
    <property type="match status" value="1"/>
</dbReference>
<gene>
    <name evidence="2" type="ORF">ACFFVB_02685</name>
</gene>
<dbReference type="RefSeq" id="WP_382380894.1">
    <property type="nucleotide sequence ID" value="NZ_JBHMEZ010000001.1"/>
</dbReference>
<evidence type="ECO:0000313" key="3">
    <source>
        <dbReference type="Proteomes" id="UP001589605"/>
    </source>
</evidence>
<dbReference type="PANTHER" id="PTHR43179:SF7">
    <property type="entry name" value="RHAMNOSYLTRANSFERASE WBBL"/>
    <property type="match status" value="1"/>
</dbReference>
<dbReference type="PANTHER" id="PTHR43179">
    <property type="entry name" value="RHAMNOSYLTRANSFERASE WBBL"/>
    <property type="match status" value="1"/>
</dbReference>
<evidence type="ECO:0000313" key="2">
    <source>
        <dbReference type="EMBL" id="MFB9051977.1"/>
    </source>
</evidence>
<comment type="caution">
    <text evidence="2">The sequence shown here is derived from an EMBL/GenBank/DDBJ whole genome shotgun (WGS) entry which is preliminary data.</text>
</comment>
<keyword evidence="2" id="KW-0328">Glycosyltransferase</keyword>
<protein>
    <submittedName>
        <fullName evidence="2">Glycosyltransferase</fullName>
        <ecNumber evidence="2">2.4.-.-</ecNumber>
    </submittedName>
</protein>
<proteinExistence type="predicted"/>
<keyword evidence="3" id="KW-1185">Reference proteome</keyword>
<dbReference type="EC" id="2.4.-.-" evidence="2"/>
<name>A0ABV5EXR2_9FLAO</name>
<dbReference type="Pfam" id="PF00535">
    <property type="entry name" value="Glycos_transf_2"/>
    <property type="match status" value="1"/>
</dbReference>
<sequence>MTQENQISILVVTHNHVEYIGQLLKSLIDFNVQNVFFCDAKSTDGTVEKLLKSPYKDNILLKEVLEGFSKNNNDLIRHFNLETRYYMLLNPDTYFDTNFIQVLYNFIKKDNTIGIVTPVLKYPNGDIQKTWKAFPNFINVVRKRLGLLKANNEIQMVGPNIDWCLGACMLIHNQFLKPNKTLLDERYRLYCEDIDICFEAHSRGLKVIGINQTYIYHHLNETSAKNIFSKYNVWNVSSIIKFIIKWNVQYFKKL</sequence>
<dbReference type="InterPro" id="IPR001173">
    <property type="entry name" value="Glyco_trans_2-like"/>
</dbReference>
<dbReference type="Proteomes" id="UP001589605">
    <property type="component" value="Unassembled WGS sequence"/>
</dbReference>
<reference evidence="2 3" key="1">
    <citation type="submission" date="2024-09" db="EMBL/GenBank/DDBJ databases">
        <authorList>
            <person name="Sun Q."/>
            <person name="Mori K."/>
        </authorList>
    </citation>
    <scope>NUCLEOTIDE SEQUENCE [LARGE SCALE GENOMIC DNA]</scope>
    <source>
        <strain evidence="2 3">CECT 8286</strain>
    </source>
</reference>
<organism evidence="2 3">
    <name type="scientific">Formosa undariae</name>
    <dbReference type="NCBI Taxonomy" id="1325436"/>
    <lineage>
        <taxon>Bacteria</taxon>
        <taxon>Pseudomonadati</taxon>
        <taxon>Bacteroidota</taxon>
        <taxon>Flavobacteriia</taxon>
        <taxon>Flavobacteriales</taxon>
        <taxon>Flavobacteriaceae</taxon>
        <taxon>Formosa</taxon>
    </lineage>
</organism>
<feature type="domain" description="Glycosyltransferase 2-like" evidence="1">
    <location>
        <begin position="8"/>
        <end position="144"/>
    </location>
</feature>
<dbReference type="GO" id="GO:0016757">
    <property type="term" value="F:glycosyltransferase activity"/>
    <property type="evidence" value="ECO:0007669"/>
    <property type="project" value="UniProtKB-KW"/>
</dbReference>
<dbReference type="SUPFAM" id="SSF53448">
    <property type="entry name" value="Nucleotide-diphospho-sugar transferases"/>
    <property type="match status" value="1"/>
</dbReference>
<dbReference type="EMBL" id="JBHMEZ010000001">
    <property type="protein sequence ID" value="MFB9051977.1"/>
    <property type="molecule type" value="Genomic_DNA"/>
</dbReference>
<keyword evidence="2" id="KW-0808">Transferase</keyword>
<evidence type="ECO:0000259" key="1">
    <source>
        <dbReference type="Pfam" id="PF00535"/>
    </source>
</evidence>